<sequence>MNVHPGQLFPNLLQHLSVHPVLHVAQHHVRPAPTPNLVALHGQLRVSDTAAQQRHVWHHGFHKSVVGASQYLSVRRLIHAPGGIALRVHHRPAGKPLHQEQSFPQQDGGADVLQILRHIRLGKRDEPVGKFLHLRERPHLLRAQRQPKGSHSL</sequence>
<protein>
    <submittedName>
        <fullName evidence="1">Uncharacterized protein</fullName>
    </submittedName>
</protein>
<dbReference type="AlphaFoldDB" id="A0A645CJK3"/>
<gene>
    <name evidence="1" type="ORF">SDC9_124140</name>
</gene>
<dbReference type="EMBL" id="VSSQ01027741">
    <property type="protein sequence ID" value="MPM77140.1"/>
    <property type="molecule type" value="Genomic_DNA"/>
</dbReference>
<organism evidence="1">
    <name type="scientific">bioreactor metagenome</name>
    <dbReference type="NCBI Taxonomy" id="1076179"/>
    <lineage>
        <taxon>unclassified sequences</taxon>
        <taxon>metagenomes</taxon>
        <taxon>ecological metagenomes</taxon>
    </lineage>
</organism>
<name>A0A645CJK3_9ZZZZ</name>
<proteinExistence type="predicted"/>
<reference evidence="1" key="1">
    <citation type="submission" date="2019-08" db="EMBL/GenBank/DDBJ databases">
        <authorList>
            <person name="Kucharzyk K."/>
            <person name="Murdoch R.W."/>
            <person name="Higgins S."/>
            <person name="Loffler F."/>
        </authorList>
    </citation>
    <scope>NUCLEOTIDE SEQUENCE</scope>
</reference>
<comment type="caution">
    <text evidence="1">The sequence shown here is derived from an EMBL/GenBank/DDBJ whole genome shotgun (WGS) entry which is preliminary data.</text>
</comment>
<evidence type="ECO:0000313" key="1">
    <source>
        <dbReference type="EMBL" id="MPM77140.1"/>
    </source>
</evidence>
<accession>A0A645CJK3</accession>